<dbReference type="EMBL" id="MAHS01000011">
    <property type="protein sequence ID" value="OPB48251.1"/>
    <property type="molecule type" value="Genomic_DNA"/>
</dbReference>
<dbReference type="Proteomes" id="UP000189738">
    <property type="component" value="Chromosome"/>
</dbReference>
<protein>
    <submittedName>
        <fullName evidence="2">Uncharacterized protein</fullName>
    </submittedName>
</protein>
<reference evidence="2" key="2">
    <citation type="submission" date="2016-06" db="EMBL/GenBank/DDBJ databases">
        <authorList>
            <person name="Nicholson A.C."/>
        </authorList>
    </citation>
    <scope>NUCLEOTIDE SEQUENCE [LARGE SCALE GENOMIC DNA]</scope>
    <source>
        <strain evidence="2">E6809</strain>
    </source>
</reference>
<organism evidence="2">
    <name type="scientific">Elizabethkingia anophelis</name>
    <dbReference type="NCBI Taxonomy" id="1117645"/>
    <lineage>
        <taxon>Bacteria</taxon>
        <taxon>Pseudomonadati</taxon>
        <taxon>Bacteroidota</taxon>
        <taxon>Flavobacteriia</taxon>
        <taxon>Flavobacteriales</taxon>
        <taxon>Weeksellaceae</taxon>
        <taxon>Elizabethkingia</taxon>
    </lineage>
</organism>
<sequence>MCKSENDYLFSKGLVPGTNPIEPYQITKRWYRLIKQSDKIKDENNIIKVMEDFYALKHLFLDTLDGFKPDPLAPDYIPIPKLNLAKMATSHRTDAVYTVGKSKRENEALKQVRPGIG</sequence>
<dbReference type="EMBL" id="CP014339">
    <property type="protein sequence ID" value="AQX50315.1"/>
    <property type="molecule type" value="Genomic_DNA"/>
</dbReference>
<evidence type="ECO:0000313" key="3">
    <source>
        <dbReference type="Proteomes" id="UP000189738"/>
    </source>
</evidence>
<reference evidence="1 3" key="1">
    <citation type="submission" date="2016-02" db="EMBL/GenBank/DDBJ databases">
        <authorList>
            <person name="Nicholson A.C."/>
            <person name="Humrighouse B.W."/>
            <person name="Loparev V."/>
            <person name="Emery B."/>
            <person name="Graziano J."/>
            <person name="McQuiston J.R."/>
        </authorList>
    </citation>
    <scope>NUCLEOTIDE SEQUENCE [LARGE SCALE GENOMIC DNA]</scope>
    <source>
        <strain evidence="1 3">E6809</strain>
    </source>
</reference>
<proteinExistence type="predicted"/>
<dbReference type="AlphaFoldDB" id="A0A1T3HQP4"/>
<name>A0A1T3HQP4_9FLAO</name>
<gene>
    <name evidence="1" type="ORF">AYC66_06350</name>
    <name evidence="2" type="ORF">BAY09_04615</name>
</gene>
<evidence type="ECO:0000313" key="2">
    <source>
        <dbReference type="EMBL" id="OPB48251.1"/>
    </source>
</evidence>
<accession>A0A1T3HQP4</accession>
<dbReference type="RefSeq" id="WP_078412282.1">
    <property type="nucleotide sequence ID" value="NZ_CP149997.1"/>
</dbReference>
<evidence type="ECO:0000313" key="1">
    <source>
        <dbReference type="EMBL" id="AQX50315.1"/>
    </source>
</evidence>